<evidence type="ECO:0000256" key="2">
    <source>
        <dbReference type="ARBA" id="ARBA00012417"/>
    </source>
</evidence>
<dbReference type="RefSeq" id="WP_211941011.1">
    <property type="nucleotide sequence ID" value="NZ_CP073079.1"/>
</dbReference>
<gene>
    <name evidence="8" type="ORF">KCG34_25350</name>
</gene>
<keyword evidence="8" id="KW-0614">Plasmid</keyword>
<dbReference type="InterPro" id="IPR043502">
    <property type="entry name" value="DNA/RNA_pol_sf"/>
</dbReference>
<evidence type="ECO:0000256" key="1">
    <source>
        <dbReference type="ARBA" id="ARBA00011245"/>
    </source>
</evidence>
<protein>
    <recommendedName>
        <fullName evidence="2">DNA-directed DNA polymerase</fullName>
        <ecNumber evidence="2">2.7.7.7</ecNumber>
    </recommendedName>
</protein>
<dbReference type="GO" id="GO:0003684">
    <property type="term" value="F:damaged DNA binding"/>
    <property type="evidence" value="ECO:0007669"/>
    <property type="project" value="InterPro"/>
</dbReference>
<evidence type="ECO:0000259" key="7">
    <source>
        <dbReference type="Pfam" id="PF11799"/>
    </source>
</evidence>
<dbReference type="InterPro" id="IPR017961">
    <property type="entry name" value="DNA_pol_Y-fam_little_finger"/>
</dbReference>
<proteinExistence type="predicted"/>
<dbReference type="Pfam" id="PF11799">
    <property type="entry name" value="IMS_C"/>
    <property type="match status" value="1"/>
</dbReference>
<evidence type="ECO:0000256" key="4">
    <source>
        <dbReference type="ARBA" id="ARBA00025589"/>
    </source>
</evidence>
<dbReference type="EC" id="2.7.7.7" evidence="2"/>
<evidence type="ECO:0000259" key="6">
    <source>
        <dbReference type="Pfam" id="PF00817"/>
    </source>
</evidence>
<dbReference type="AlphaFoldDB" id="A0A975G4H6"/>
<evidence type="ECO:0000313" key="8">
    <source>
        <dbReference type="EMBL" id="QUD90965.1"/>
    </source>
</evidence>
<feature type="domain" description="DNA polymerase Y-family little finger" evidence="7">
    <location>
        <begin position="244"/>
        <end position="326"/>
    </location>
</feature>
<sequence length="507" mass="54956">MRRVVSLYLPTWPTDRLRRSLGKDAPPADVPVVLVGRSGRKRMVLAADAAAQALGLYPGMAATQARALCAELVVHDADPEGDVEALDRLALWALKLYAPIVAADPPAGLVIDASGAAHLFGGEEALLADMVARLARAGFAARAAMAGTWGAAHALARFVKAPATIVSSDQSGRAIAHLPAWALRLPDGMADALGKMGIDTVGEIEAKPRAPLALRFGPELTRRLDQAYGRAAEPIDPVEAPELIQVRQVFAEPIGAPETLARYTLKLVGALCEALEAKGLGARTLDLRFHRVDNRIEAVRVGLAKPVRDIKRLTRLLCDKLETVDPGFGVETMALAAPTAEPLTWKAVATDLTQAPTPDVADLVDTLANRLGPGRLYRTAPAQSDVPERSVRQIVPTAPPTGDAWPAHWPRPARLLPHPERIETLALLPDQPPTAFTWRGVRRRVKRADGPERIFGEWWRRDGEVDAVRDYFQLEDDAGERFWVFRRGDGEQAATGDLTWFLHGLFG</sequence>
<evidence type="ECO:0000256" key="5">
    <source>
        <dbReference type="ARBA" id="ARBA00049244"/>
    </source>
</evidence>
<dbReference type="KEGG" id="caul:KCG34_25350"/>
<evidence type="ECO:0000256" key="3">
    <source>
        <dbReference type="ARBA" id="ARBA00022763"/>
    </source>
</evidence>
<name>A0A975G4H6_9CAUL</name>
<dbReference type="InterPro" id="IPR001126">
    <property type="entry name" value="UmuC"/>
</dbReference>
<feature type="domain" description="UmuC" evidence="6">
    <location>
        <begin position="30"/>
        <end position="152"/>
    </location>
</feature>
<keyword evidence="9" id="KW-1185">Reference proteome</keyword>
<geneLocation type="plasmid" evidence="8 9">
    <name>unnamed</name>
</geneLocation>
<dbReference type="CDD" id="cd03468">
    <property type="entry name" value="PolY_like"/>
    <property type="match status" value="1"/>
</dbReference>
<dbReference type="Gene3D" id="3.40.1170.60">
    <property type="match status" value="1"/>
</dbReference>
<dbReference type="EMBL" id="CP073079">
    <property type="protein sequence ID" value="QUD90965.1"/>
    <property type="molecule type" value="Genomic_DNA"/>
</dbReference>
<dbReference type="PANTHER" id="PTHR35369">
    <property type="entry name" value="BLR3025 PROTEIN-RELATED"/>
    <property type="match status" value="1"/>
</dbReference>
<reference evidence="8" key="1">
    <citation type="submission" date="2021-04" db="EMBL/GenBank/DDBJ databases">
        <title>The complete genome sequence of Caulobacter sp. S6.</title>
        <authorList>
            <person name="Tang Y."/>
            <person name="Ouyang W."/>
            <person name="Liu Q."/>
            <person name="Huang B."/>
            <person name="Guo Z."/>
            <person name="Lei P."/>
        </authorList>
    </citation>
    <scope>NUCLEOTIDE SEQUENCE</scope>
    <source>
        <strain evidence="8">S6</strain>
        <plasmid evidence="8">unnamed</plasmid>
    </source>
</reference>
<evidence type="ECO:0000313" key="9">
    <source>
        <dbReference type="Proteomes" id="UP000676409"/>
    </source>
</evidence>
<dbReference type="GO" id="GO:0006281">
    <property type="term" value="P:DNA repair"/>
    <property type="evidence" value="ECO:0007669"/>
    <property type="project" value="InterPro"/>
</dbReference>
<dbReference type="Pfam" id="PF00817">
    <property type="entry name" value="IMS"/>
    <property type="match status" value="1"/>
</dbReference>
<comment type="function">
    <text evidence="4">Poorly processive, error-prone DNA polymerase involved in untargeted mutagenesis. Copies undamaged DNA at stalled replication forks, which arise in vivo from mismatched or misaligned primer ends. These misaligned primers can be extended by PolIV. Exhibits no 3'-5' exonuclease (proofreading) activity. May be involved in translesional synthesis, in conjunction with the beta clamp from PolIII.</text>
</comment>
<dbReference type="Proteomes" id="UP000676409">
    <property type="component" value="Plasmid unnamed"/>
</dbReference>
<accession>A0A975G4H6</accession>
<dbReference type="SUPFAM" id="SSF56672">
    <property type="entry name" value="DNA/RNA polymerases"/>
    <property type="match status" value="1"/>
</dbReference>
<keyword evidence="3" id="KW-0227">DNA damage</keyword>
<organism evidence="8 9">
    <name type="scientific">Phenylobacterium montanum</name>
    <dbReference type="NCBI Taxonomy" id="2823693"/>
    <lineage>
        <taxon>Bacteria</taxon>
        <taxon>Pseudomonadati</taxon>
        <taxon>Pseudomonadota</taxon>
        <taxon>Alphaproteobacteria</taxon>
        <taxon>Caulobacterales</taxon>
        <taxon>Caulobacteraceae</taxon>
        <taxon>Phenylobacterium</taxon>
    </lineage>
</organism>
<dbReference type="PANTHER" id="PTHR35369:SF2">
    <property type="entry name" value="BLR3025 PROTEIN"/>
    <property type="match status" value="1"/>
</dbReference>
<comment type="catalytic activity">
    <reaction evidence="5">
        <text>DNA(n) + a 2'-deoxyribonucleoside 5'-triphosphate = DNA(n+1) + diphosphate</text>
        <dbReference type="Rhea" id="RHEA:22508"/>
        <dbReference type="Rhea" id="RHEA-COMP:17339"/>
        <dbReference type="Rhea" id="RHEA-COMP:17340"/>
        <dbReference type="ChEBI" id="CHEBI:33019"/>
        <dbReference type="ChEBI" id="CHEBI:61560"/>
        <dbReference type="ChEBI" id="CHEBI:173112"/>
        <dbReference type="EC" id="2.7.7.7"/>
    </reaction>
</comment>
<dbReference type="InterPro" id="IPR050356">
    <property type="entry name" value="SulA_CellDiv_inhibitor"/>
</dbReference>
<comment type="subunit">
    <text evidence="1">Monomer.</text>
</comment>